<evidence type="ECO:0000313" key="1">
    <source>
        <dbReference type="EMBL" id="MFC6767609.1"/>
    </source>
</evidence>
<dbReference type="RefSeq" id="WP_377043233.1">
    <property type="nucleotide sequence ID" value="NZ_JAQIVI010000402.1"/>
</dbReference>
<keyword evidence="2" id="KW-1185">Reference proteome</keyword>
<organism evidence="1 2">
    <name type="scientific">Natrinema soli</name>
    <dbReference type="NCBI Taxonomy" id="1930624"/>
    <lineage>
        <taxon>Archaea</taxon>
        <taxon>Methanobacteriati</taxon>
        <taxon>Methanobacteriota</taxon>
        <taxon>Stenosarchaea group</taxon>
        <taxon>Halobacteria</taxon>
        <taxon>Halobacteriales</taxon>
        <taxon>Natrialbaceae</taxon>
        <taxon>Natrinema</taxon>
    </lineage>
</organism>
<gene>
    <name evidence="1" type="ORF">ACFQE6_22235</name>
</gene>
<protein>
    <submittedName>
        <fullName evidence="1">Uncharacterized protein</fullName>
    </submittedName>
</protein>
<accession>A0ABD5SSX9</accession>
<name>A0ABD5SSX9_9EURY</name>
<proteinExistence type="predicted"/>
<evidence type="ECO:0000313" key="2">
    <source>
        <dbReference type="Proteomes" id="UP001596383"/>
    </source>
</evidence>
<dbReference type="AlphaFoldDB" id="A0ABD5SSX9"/>
<sequence length="40" mass="4446">MYAIAATALIVIGGFLRWYLTERADTTGVETDDLSLERRG</sequence>
<reference evidence="1 2" key="1">
    <citation type="journal article" date="2019" name="Int. J. Syst. Evol. Microbiol.">
        <title>The Global Catalogue of Microorganisms (GCM) 10K type strain sequencing project: providing services to taxonomists for standard genome sequencing and annotation.</title>
        <authorList>
            <consortium name="The Broad Institute Genomics Platform"/>
            <consortium name="The Broad Institute Genome Sequencing Center for Infectious Disease"/>
            <person name="Wu L."/>
            <person name="Ma J."/>
        </authorList>
    </citation>
    <scope>NUCLEOTIDE SEQUENCE [LARGE SCALE GENOMIC DNA]</scope>
    <source>
        <strain evidence="1 2">LMG 29247</strain>
    </source>
</reference>
<dbReference type="EMBL" id="JBHSWV010000402">
    <property type="protein sequence ID" value="MFC6767609.1"/>
    <property type="molecule type" value="Genomic_DNA"/>
</dbReference>
<comment type="caution">
    <text evidence="1">The sequence shown here is derived from an EMBL/GenBank/DDBJ whole genome shotgun (WGS) entry which is preliminary data.</text>
</comment>
<dbReference type="Proteomes" id="UP001596383">
    <property type="component" value="Unassembled WGS sequence"/>
</dbReference>